<dbReference type="Gene3D" id="1.20.1440.240">
    <property type="match status" value="1"/>
</dbReference>
<dbReference type="PANTHER" id="PTHR10742:SF342">
    <property type="entry name" value="AMINE OXIDASE"/>
    <property type="match status" value="1"/>
</dbReference>
<dbReference type="GO" id="GO:0050361">
    <property type="term" value="F:tryptophan 2-monooxygenase activity"/>
    <property type="evidence" value="ECO:0007669"/>
    <property type="project" value="UniProtKB-EC"/>
</dbReference>
<comment type="similarity">
    <text evidence="2">Belongs to the tryptophan 2-monooxygenase family.</text>
</comment>
<dbReference type="AlphaFoldDB" id="A0A839UYM4"/>
<dbReference type="InterPro" id="IPR050281">
    <property type="entry name" value="Flavin_monoamine_oxidase"/>
</dbReference>
<comment type="catalytic activity">
    <reaction evidence="6">
        <text>L-tryptophan + O2 = indole-3-acetamide + CO2 + H2O</text>
        <dbReference type="Rhea" id="RHEA:16165"/>
        <dbReference type="ChEBI" id="CHEBI:15377"/>
        <dbReference type="ChEBI" id="CHEBI:15379"/>
        <dbReference type="ChEBI" id="CHEBI:16031"/>
        <dbReference type="ChEBI" id="CHEBI:16526"/>
        <dbReference type="ChEBI" id="CHEBI:57912"/>
        <dbReference type="EC" id="1.13.12.3"/>
    </reaction>
</comment>
<evidence type="ECO:0000256" key="6">
    <source>
        <dbReference type="ARBA" id="ARBA00047321"/>
    </source>
</evidence>
<dbReference type="GO" id="GO:0001716">
    <property type="term" value="F:L-amino-acid oxidase activity"/>
    <property type="evidence" value="ECO:0007669"/>
    <property type="project" value="TreeGrafter"/>
</dbReference>
<accession>A0A839UYM4</accession>
<dbReference type="InterPro" id="IPR006311">
    <property type="entry name" value="TAT_signal"/>
</dbReference>
<gene>
    <name evidence="9" type="ORF">FHR90_000205</name>
</gene>
<dbReference type="PROSITE" id="PS51318">
    <property type="entry name" value="TAT"/>
    <property type="match status" value="1"/>
</dbReference>
<feature type="region of interest" description="Disordered" evidence="7">
    <location>
        <begin position="229"/>
        <end position="251"/>
    </location>
</feature>
<feature type="domain" description="Amine oxidase" evidence="8">
    <location>
        <begin position="62"/>
        <end position="522"/>
    </location>
</feature>
<keyword evidence="10" id="KW-1185">Reference proteome</keyword>
<dbReference type="GO" id="GO:0009851">
    <property type="term" value="P:auxin biosynthetic process"/>
    <property type="evidence" value="ECO:0007669"/>
    <property type="project" value="UniProtKB-KW"/>
</dbReference>
<reference evidence="9 10" key="1">
    <citation type="submission" date="2020-08" db="EMBL/GenBank/DDBJ databases">
        <title>Genomic Encyclopedia of Type Strains, Phase III (KMG-III): the genomes of soil and plant-associated and newly described type strains.</title>
        <authorList>
            <person name="Whitman W."/>
        </authorList>
    </citation>
    <scope>NUCLEOTIDE SEQUENCE [LARGE SCALE GENOMIC DNA]</scope>
    <source>
        <strain evidence="9 10">CECT 8088</strain>
    </source>
</reference>
<evidence type="ECO:0000256" key="7">
    <source>
        <dbReference type="SAM" id="MobiDB-lite"/>
    </source>
</evidence>
<dbReference type="Pfam" id="PF01593">
    <property type="entry name" value="Amino_oxidase"/>
    <property type="match status" value="1"/>
</dbReference>
<dbReference type="SUPFAM" id="SSF54373">
    <property type="entry name" value="FAD-linked reductases, C-terminal domain"/>
    <property type="match status" value="1"/>
</dbReference>
<proteinExistence type="inferred from homology"/>
<evidence type="ECO:0000256" key="5">
    <source>
        <dbReference type="ARBA" id="ARBA00023070"/>
    </source>
</evidence>
<dbReference type="EC" id="1.13.12.3" evidence="3"/>
<dbReference type="EMBL" id="JACHXV010000001">
    <property type="protein sequence ID" value="MBB3172399.1"/>
    <property type="molecule type" value="Genomic_DNA"/>
</dbReference>
<dbReference type="Gene3D" id="3.50.50.60">
    <property type="entry name" value="FAD/NAD(P)-binding domain"/>
    <property type="match status" value="1"/>
</dbReference>
<evidence type="ECO:0000256" key="2">
    <source>
        <dbReference type="ARBA" id="ARBA00005833"/>
    </source>
</evidence>
<keyword evidence="9" id="KW-0560">Oxidoreductase</keyword>
<dbReference type="InterPro" id="IPR036188">
    <property type="entry name" value="FAD/NAD-bd_sf"/>
</dbReference>
<comment type="pathway">
    <text evidence="1">Plant hormone metabolism; auxin biosynthesis.</text>
</comment>
<organism evidence="9 10">
    <name type="scientific">Endobacter medicaginis</name>
    <dbReference type="NCBI Taxonomy" id="1181271"/>
    <lineage>
        <taxon>Bacteria</taxon>
        <taxon>Pseudomonadati</taxon>
        <taxon>Pseudomonadota</taxon>
        <taxon>Alphaproteobacteria</taxon>
        <taxon>Acetobacterales</taxon>
        <taxon>Acetobacteraceae</taxon>
        <taxon>Endobacter</taxon>
    </lineage>
</organism>
<sequence>MTEAPSRSTRRQLLSRIGMVAGTAAMYQAMTRLGHAAGSDFTSPPNLSGGKGQSVVILGAGLAGMLAAYELRKAGYKVQILEYQNRSGGRNFTLRGGDRYTELGGGVIDVKFAAGNYVNPGPWRLPYHHHAILHYCREFGVALEPFQQFNMNTWLHSSTTFGGKPQRYRDYMSDFTGYTAELLSKAINQGKLDDPAGKEEREILLEAMRDWGALDRDYRYVKGLHASNRRGFDHEPGGGPDGAPTPSTPFSRDDVMKSGLWAWMAFHMNYEMQPTMFQPVGGMDMIGRGFARQVGDLVTHQAKVSKIAQDDHGVTVSWTDMAHGGATRTTKADFCVCTIPLSILTQMEVEVSDAMLAAIAAVPYASSVKLGLEFKRRFWEEDEAIYGGISFTDQGISQISYPSHGYFSKGPAVLLGGYMFGPAAYDFAGMTPEERVKHGLQQGAALHPQYLKEFSNGVGWAWSRVPWIEGCCGTWSEQARRDHYKTLTTMDRRIVLAGEHASYVGCWQEGALLSSISAVEQLHKRAQGAG</sequence>
<dbReference type="Proteomes" id="UP000557688">
    <property type="component" value="Unassembled WGS sequence"/>
</dbReference>
<dbReference type="GO" id="GO:0009063">
    <property type="term" value="P:amino acid catabolic process"/>
    <property type="evidence" value="ECO:0007669"/>
    <property type="project" value="TreeGrafter"/>
</dbReference>
<evidence type="ECO:0000313" key="9">
    <source>
        <dbReference type="EMBL" id="MBB3172399.1"/>
    </source>
</evidence>
<dbReference type="InterPro" id="IPR002937">
    <property type="entry name" value="Amino_oxidase"/>
</dbReference>
<protein>
    <recommendedName>
        <fullName evidence="4">Tryptophan 2-monooxygenase</fullName>
        <ecNumber evidence="3">1.13.12.3</ecNumber>
    </recommendedName>
</protein>
<evidence type="ECO:0000259" key="8">
    <source>
        <dbReference type="Pfam" id="PF01593"/>
    </source>
</evidence>
<comment type="caution">
    <text evidence="9">The sequence shown here is derived from an EMBL/GenBank/DDBJ whole genome shotgun (WGS) entry which is preliminary data.</text>
</comment>
<evidence type="ECO:0000313" key="10">
    <source>
        <dbReference type="Proteomes" id="UP000557688"/>
    </source>
</evidence>
<evidence type="ECO:0000256" key="1">
    <source>
        <dbReference type="ARBA" id="ARBA00004814"/>
    </source>
</evidence>
<dbReference type="SUPFAM" id="SSF51905">
    <property type="entry name" value="FAD/NAD(P)-binding domain"/>
    <property type="match status" value="1"/>
</dbReference>
<evidence type="ECO:0000256" key="4">
    <source>
        <dbReference type="ARBA" id="ARBA00017871"/>
    </source>
</evidence>
<dbReference type="Gene3D" id="3.90.660.10">
    <property type="match status" value="1"/>
</dbReference>
<keyword evidence="5" id="KW-0073">Auxin biosynthesis</keyword>
<evidence type="ECO:0000256" key="3">
    <source>
        <dbReference type="ARBA" id="ARBA00012535"/>
    </source>
</evidence>
<name>A0A839UYM4_9PROT</name>
<dbReference type="PANTHER" id="PTHR10742">
    <property type="entry name" value="FLAVIN MONOAMINE OXIDASE"/>
    <property type="match status" value="1"/>
</dbReference>